<dbReference type="PROSITE" id="PS51898">
    <property type="entry name" value="TYR_RECOMBINASE"/>
    <property type="match status" value="1"/>
</dbReference>
<dbReference type="PANTHER" id="PTHR30349">
    <property type="entry name" value="PHAGE INTEGRASE-RELATED"/>
    <property type="match status" value="1"/>
</dbReference>
<dbReference type="InterPro" id="IPR050090">
    <property type="entry name" value="Tyrosine_recombinase_XerCD"/>
</dbReference>
<organism evidence="8 9">
    <name type="scientific">Enterovirga aerilata</name>
    <dbReference type="NCBI Taxonomy" id="2730920"/>
    <lineage>
        <taxon>Bacteria</taxon>
        <taxon>Pseudomonadati</taxon>
        <taxon>Pseudomonadota</taxon>
        <taxon>Alphaproteobacteria</taxon>
        <taxon>Hyphomicrobiales</taxon>
        <taxon>Methylobacteriaceae</taxon>
        <taxon>Enterovirga</taxon>
    </lineage>
</organism>
<dbReference type="GO" id="GO:0015074">
    <property type="term" value="P:DNA integration"/>
    <property type="evidence" value="ECO:0007669"/>
    <property type="project" value="UniProtKB-KW"/>
</dbReference>
<dbReference type="EMBL" id="JABEPP010000006">
    <property type="protein sequence ID" value="NNM74789.1"/>
    <property type="molecule type" value="Genomic_DNA"/>
</dbReference>
<proteinExistence type="inferred from homology"/>
<comment type="caution">
    <text evidence="8">The sequence shown here is derived from an EMBL/GenBank/DDBJ whole genome shotgun (WGS) entry which is preliminary data.</text>
</comment>
<evidence type="ECO:0000256" key="1">
    <source>
        <dbReference type="ARBA" id="ARBA00008857"/>
    </source>
</evidence>
<name>A0A849IEA9_9HYPH</name>
<dbReference type="InterPro" id="IPR013762">
    <property type="entry name" value="Integrase-like_cat_sf"/>
</dbReference>
<feature type="domain" description="Core-binding (CB)" evidence="7">
    <location>
        <begin position="89"/>
        <end position="171"/>
    </location>
</feature>
<dbReference type="InterPro" id="IPR011010">
    <property type="entry name" value="DNA_brk_join_enz"/>
</dbReference>
<dbReference type="InterPro" id="IPR010998">
    <property type="entry name" value="Integrase_recombinase_N"/>
</dbReference>
<evidence type="ECO:0000256" key="4">
    <source>
        <dbReference type="ARBA" id="ARBA00023172"/>
    </source>
</evidence>
<keyword evidence="3 5" id="KW-0238">DNA-binding</keyword>
<evidence type="ECO:0000256" key="3">
    <source>
        <dbReference type="ARBA" id="ARBA00023125"/>
    </source>
</evidence>
<keyword evidence="2" id="KW-0229">DNA integration</keyword>
<keyword evidence="9" id="KW-1185">Reference proteome</keyword>
<feature type="domain" description="Tyr recombinase" evidence="6">
    <location>
        <begin position="194"/>
        <end position="401"/>
    </location>
</feature>
<dbReference type="Pfam" id="PF00589">
    <property type="entry name" value="Phage_integrase"/>
    <property type="match status" value="1"/>
</dbReference>
<dbReference type="GO" id="GO:0003677">
    <property type="term" value="F:DNA binding"/>
    <property type="evidence" value="ECO:0007669"/>
    <property type="project" value="UniProtKB-UniRule"/>
</dbReference>
<protein>
    <submittedName>
        <fullName evidence="8">Site-specific integrase</fullName>
    </submittedName>
</protein>
<dbReference type="PROSITE" id="PS51900">
    <property type="entry name" value="CB"/>
    <property type="match status" value="1"/>
</dbReference>
<dbReference type="Gene3D" id="1.10.443.10">
    <property type="entry name" value="Intergrase catalytic core"/>
    <property type="match status" value="1"/>
</dbReference>
<accession>A0A849IEA9</accession>
<dbReference type="Pfam" id="PF22022">
    <property type="entry name" value="Phage_int_M"/>
    <property type="match status" value="1"/>
</dbReference>
<evidence type="ECO:0000313" key="9">
    <source>
        <dbReference type="Proteomes" id="UP000564885"/>
    </source>
</evidence>
<dbReference type="SUPFAM" id="SSF56349">
    <property type="entry name" value="DNA breaking-rejoining enzymes"/>
    <property type="match status" value="1"/>
</dbReference>
<gene>
    <name evidence="8" type="ORF">HJG44_20720</name>
</gene>
<dbReference type="Gene3D" id="1.10.150.130">
    <property type="match status" value="1"/>
</dbReference>
<keyword evidence="4" id="KW-0233">DNA recombination</keyword>
<evidence type="ECO:0000313" key="8">
    <source>
        <dbReference type="EMBL" id="NNM74789.1"/>
    </source>
</evidence>
<dbReference type="GO" id="GO:0006310">
    <property type="term" value="P:DNA recombination"/>
    <property type="evidence" value="ECO:0007669"/>
    <property type="project" value="UniProtKB-KW"/>
</dbReference>
<dbReference type="Proteomes" id="UP000564885">
    <property type="component" value="Unassembled WGS sequence"/>
</dbReference>
<evidence type="ECO:0000259" key="6">
    <source>
        <dbReference type="PROSITE" id="PS51898"/>
    </source>
</evidence>
<reference evidence="8 9" key="1">
    <citation type="submission" date="2020-04" db="EMBL/GenBank/DDBJ databases">
        <title>Enterovirga sp. isolate from soil.</title>
        <authorList>
            <person name="Chea S."/>
            <person name="Kim D.-U."/>
        </authorList>
    </citation>
    <scope>NUCLEOTIDE SEQUENCE [LARGE SCALE GENOMIC DNA]</scope>
    <source>
        <strain evidence="8 9">DB1703</strain>
    </source>
</reference>
<dbReference type="InterPro" id="IPR002104">
    <property type="entry name" value="Integrase_catalytic"/>
</dbReference>
<dbReference type="PANTHER" id="PTHR30349:SF64">
    <property type="entry name" value="PROPHAGE INTEGRASE INTD-RELATED"/>
    <property type="match status" value="1"/>
</dbReference>
<evidence type="ECO:0000259" key="7">
    <source>
        <dbReference type="PROSITE" id="PS51900"/>
    </source>
</evidence>
<dbReference type="InterPro" id="IPR053876">
    <property type="entry name" value="Phage_int_M"/>
</dbReference>
<sequence>MVSIQSTLPQQHHPDIAIPMRVTILETRPNTWRLRIETPGENGKRTFSYRTIKGTREDAEYERLTLLREARAKDRVTEPKRLVRGTSTVTVGEYLKRWIEMRRHRGEIADTTAEWYGFVTNYVLPAIGDKPLRSITAADIQALYDDLLTRLSPRTVRHIHARLKPAFEDALIEGLISSNPFNGKRVRPPRADETKIETLSQADIGRLVMCVDQKHPTVAPIIRFAVATGLRRGEICALRWEDIEFHRDASNRLIGGVVHVRRNAVQTGNEVQVKRPKTKSSVRTVALPPSVAHELADMRNKVVEKLNADEPGKVEACYVFPASHGGIRVPSALTHQVNRAMADCGLERFTLHDLRHAHATFLLSRRMPVKAVSQRLGHADITVTLRTYAHVIPQDDAALAALTEDLLPRAGGSLLDMSDDEDDDEDL</sequence>
<dbReference type="AlphaFoldDB" id="A0A849IEA9"/>
<dbReference type="RefSeq" id="WP_171220236.1">
    <property type="nucleotide sequence ID" value="NZ_JABEPP010000006.1"/>
</dbReference>
<dbReference type="CDD" id="cd01189">
    <property type="entry name" value="INT_ICEBs1_C_like"/>
    <property type="match status" value="1"/>
</dbReference>
<evidence type="ECO:0000256" key="2">
    <source>
        <dbReference type="ARBA" id="ARBA00022908"/>
    </source>
</evidence>
<dbReference type="InterPro" id="IPR044068">
    <property type="entry name" value="CB"/>
</dbReference>
<comment type="similarity">
    <text evidence="1">Belongs to the 'phage' integrase family.</text>
</comment>
<evidence type="ECO:0000256" key="5">
    <source>
        <dbReference type="PROSITE-ProRule" id="PRU01248"/>
    </source>
</evidence>